<dbReference type="SUPFAM" id="SSF56349">
    <property type="entry name" value="DNA breaking-rejoining enzymes"/>
    <property type="match status" value="1"/>
</dbReference>
<evidence type="ECO:0000313" key="4">
    <source>
        <dbReference type="Proteomes" id="UP000673383"/>
    </source>
</evidence>
<dbReference type="GO" id="GO:0015074">
    <property type="term" value="P:DNA integration"/>
    <property type="evidence" value="ECO:0007669"/>
    <property type="project" value="InterPro"/>
</dbReference>
<feature type="compositionally biased region" description="Basic residues" evidence="2">
    <location>
        <begin position="162"/>
        <end position="174"/>
    </location>
</feature>
<dbReference type="Proteomes" id="UP000673383">
    <property type="component" value="Unassembled WGS sequence"/>
</dbReference>
<proteinExistence type="predicted"/>
<reference evidence="3" key="1">
    <citation type="submission" date="2021-02" db="EMBL/GenBank/DDBJ databases">
        <title>Genomic Encyclopedia of Type Strains, Phase IV (KMG-V): Genome sequencing to study the core and pangenomes of soil and plant-associated prokaryotes.</title>
        <authorList>
            <person name="Whitman W."/>
        </authorList>
    </citation>
    <scope>NUCLEOTIDE SEQUENCE</scope>
    <source>
        <strain evidence="3">USDA 406</strain>
    </source>
</reference>
<dbReference type="EMBL" id="JAFICZ010000001">
    <property type="protein sequence ID" value="MBP1295511.1"/>
    <property type="molecule type" value="Genomic_DNA"/>
</dbReference>
<dbReference type="InterPro" id="IPR011010">
    <property type="entry name" value="DNA_brk_join_enz"/>
</dbReference>
<dbReference type="RefSeq" id="WP_172647491.1">
    <property type="nucleotide sequence ID" value="NZ_JAFICZ010000001.1"/>
</dbReference>
<organism evidence="3 4">
    <name type="scientific">Bradyrhizobium elkanii</name>
    <dbReference type="NCBI Taxonomy" id="29448"/>
    <lineage>
        <taxon>Bacteria</taxon>
        <taxon>Pseudomonadati</taxon>
        <taxon>Pseudomonadota</taxon>
        <taxon>Alphaproteobacteria</taxon>
        <taxon>Hyphomicrobiales</taxon>
        <taxon>Nitrobacteraceae</taxon>
        <taxon>Bradyrhizobium</taxon>
    </lineage>
</organism>
<evidence type="ECO:0000313" key="3">
    <source>
        <dbReference type="EMBL" id="MBP1295511.1"/>
    </source>
</evidence>
<dbReference type="GO" id="GO:0003677">
    <property type="term" value="F:DNA binding"/>
    <property type="evidence" value="ECO:0007669"/>
    <property type="project" value="InterPro"/>
</dbReference>
<comment type="caution">
    <text evidence="3">The sequence shown here is derived from an EMBL/GenBank/DDBJ whole genome shotgun (WGS) entry which is preliminary data.</text>
</comment>
<evidence type="ECO:0000256" key="2">
    <source>
        <dbReference type="SAM" id="MobiDB-lite"/>
    </source>
</evidence>
<sequence length="187" mass="21196">MLDTRCPPARRPQREGHVFGAFEISHYRPKERPNSVKIVHPKNGEGAGWPLFDDRGEALFPELMAELDAIKQVTVSGLVFRRDHAHRKSRTPLPWTTERKDLRYLRSVVKDIVAAAGIRGELSFTSFRHGGFTEGADSDLTDAELRAAGRHRSARQLPTYAKRTRKQLISGTRKRREERTKAAGLSE</sequence>
<evidence type="ECO:0000256" key="1">
    <source>
        <dbReference type="ARBA" id="ARBA00023172"/>
    </source>
</evidence>
<keyword evidence="1" id="KW-0233">DNA recombination</keyword>
<dbReference type="AlphaFoldDB" id="A0A8I1YBY9"/>
<name>A0A8I1YBY9_BRAEL</name>
<dbReference type="InterPro" id="IPR013762">
    <property type="entry name" value="Integrase-like_cat_sf"/>
</dbReference>
<accession>A0A8I1YBY9</accession>
<dbReference type="GO" id="GO:0006310">
    <property type="term" value="P:DNA recombination"/>
    <property type="evidence" value="ECO:0007669"/>
    <property type="project" value="UniProtKB-KW"/>
</dbReference>
<dbReference type="Gene3D" id="1.10.443.10">
    <property type="entry name" value="Intergrase catalytic core"/>
    <property type="match status" value="1"/>
</dbReference>
<protein>
    <submittedName>
        <fullName evidence="3">Uncharacterized protein</fullName>
    </submittedName>
</protein>
<feature type="region of interest" description="Disordered" evidence="2">
    <location>
        <begin position="150"/>
        <end position="187"/>
    </location>
</feature>
<gene>
    <name evidence="3" type="ORF">JOH49_005264</name>
</gene>